<sequence length="831" mass="93857">MQKLSFVALLISLFSLSIISAQQPQKSNAVEIYNQIQKLNFLGSVLYIAAHPDDENTRLISYLSNEKKARTGYLSLTRGDGGQNLIGSELRELLGVIRTQELIEARKIDGGEQFFSRANDFGYSKNPDETLQIWNKDEVLSDVIYIIRKFQPDVIINRFDARTPGTTHGHHTASAILSMDAFDKANNASVFPNQLNLVQTWQPKRVFYNTSWWFYGSKEKFEKADKTNLMPIQTGVYYPSLGKSNPEIAALSRSRHQSQGFGTTGTRGDELEYLEFIKGENQKDKSNLFDGIDTSWNRVQGGKAIGELISAVGKNFDFKNPSASIPDLVKAFSMIQNLNENHWKPIKLEEIKKIIASCAGLYLEAVADSQEVTPGNMLKLKMEAINRSAIPMQLKTIKSFPEANTPFQVLDLKNNIPQNVALELPLPESLDYTQPYYLKEKGTVGMYRVDDQNKIGIPDIIRQAKITFCVLINNVVIPFERNVIYKYNNNVKGEIYQPLDIVPDVTTSILDKVTIFNDRGSKTIDIKIKAGKDNVKGDLQLELPEKWKVFPKSIPFSLLQKGEEQTVTFQVAPPKNADETVAKSIAIVDGRRFDKEQFNITYEHISKQQVLKPSESKFMKLDIEVGKEKIAYIMGAGDEVPKSLRQMGYEVSIIKPEEITAEKLQYFDVVMTGIRAYNTIQTLAFKQTLLFDFVKEGHTMIVQYNTADDFVTTAIAPFPLKISRERVTDENAPVELLAPNHPILNHPNKITSKDFEGWKQEQGLYYPNEWDKAFTPILASNDKGESQKKGALLVAKYGKGNYIYTSLSFFRELPEGVSGAFRLMANMISIK</sequence>
<feature type="signal peptide" evidence="1">
    <location>
        <begin position="1"/>
        <end position="21"/>
    </location>
</feature>
<keyword evidence="3" id="KW-1185">Reference proteome</keyword>
<evidence type="ECO:0000313" key="3">
    <source>
        <dbReference type="Proteomes" id="UP000245449"/>
    </source>
</evidence>
<feature type="chain" id="PRO_5015669102" evidence="1">
    <location>
        <begin position="22"/>
        <end position="831"/>
    </location>
</feature>
<evidence type="ECO:0000256" key="1">
    <source>
        <dbReference type="SAM" id="SignalP"/>
    </source>
</evidence>
<gene>
    <name evidence="2" type="ORF">DB895_09920</name>
</gene>
<organism evidence="2 3">
    <name type="scientific">Flavobacterium psychrotolerans</name>
    <dbReference type="NCBI Taxonomy" id="2169410"/>
    <lineage>
        <taxon>Bacteria</taxon>
        <taxon>Pseudomonadati</taxon>
        <taxon>Bacteroidota</taxon>
        <taxon>Flavobacteriia</taxon>
        <taxon>Flavobacteriales</taxon>
        <taxon>Flavobacteriaceae</taxon>
        <taxon>Flavobacterium</taxon>
    </lineage>
</organism>
<dbReference type="AlphaFoldDB" id="A0A2U1JI34"/>
<proteinExistence type="predicted"/>
<accession>A0A2U1JI34</accession>
<reference evidence="2 3" key="1">
    <citation type="submission" date="2018-04" db="EMBL/GenBank/DDBJ databases">
        <title>Flavobacterium sp. nov., isolated from glacier ice.</title>
        <authorList>
            <person name="Liu Q."/>
            <person name="Xin Y.-H."/>
        </authorList>
    </citation>
    <scope>NUCLEOTIDE SEQUENCE [LARGE SCALE GENOMIC DNA]</scope>
    <source>
        <strain evidence="2 3">RB1R5</strain>
    </source>
</reference>
<dbReference type="InterPro" id="IPR029062">
    <property type="entry name" value="Class_I_gatase-like"/>
</dbReference>
<dbReference type="Proteomes" id="UP000245449">
    <property type="component" value="Unassembled WGS sequence"/>
</dbReference>
<dbReference type="InterPro" id="IPR003737">
    <property type="entry name" value="GlcNAc_PI_deacetylase-related"/>
</dbReference>
<dbReference type="Pfam" id="PF02585">
    <property type="entry name" value="PIG-L"/>
    <property type="match status" value="1"/>
</dbReference>
<dbReference type="GO" id="GO:0000225">
    <property type="term" value="F:N-acetylglucosaminylphosphatidylinositol deacetylase activity"/>
    <property type="evidence" value="ECO:0007669"/>
    <property type="project" value="TreeGrafter"/>
</dbReference>
<dbReference type="EMBL" id="QCZI01000011">
    <property type="protein sequence ID" value="PWA04792.1"/>
    <property type="molecule type" value="Genomic_DNA"/>
</dbReference>
<dbReference type="PANTHER" id="PTHR12993:SF11">
    <property type="entry name" value="N-ACETYLGLUCOSAMINYL-PHOSPHATIDYLINOSITOL DE-N-ACETYLASE"/>
    <property type="match status" value="1"/>
</dbReference>
<dbReference type="RefSeq" id="WP_116725208.1">
    <property type="nucleotide sequence ID" value="NZ_QCZI01000011.1"/>
</dbReference>
<dbReference type="InterPro" id="IPR024078">
    <property type="entry name" value="LmbE-like_dom_sf"/>
</dbReference>
<keyword evidence="1" id="KW-0732">Signal</keyword>
<name>A0A2U1JI34_9FLAO</name>
<dbReference type="PANTHER" id="PTHR12993">
    <property type="entry name" value="N-ACETYLGLUCOSAMINYL-PHOSPHATIDYLINOSITOL DE-N-ACETYLASE-RELATED"/>
    <property type="match status" value="1"/>
</dbReference>
<dbReference type="Gene3D" id="3.40.50.10320">
    <property type="entry name" value="LmbE-like"/>
    <property type="match status" value="1"/>
</dbReference>
<comment type="caution">
    <text evidence="2">The sequence shown here is derived from an EMBL/GenBank/DDBJ whole genome shotgun (WGS) entry which is preliminary data.</text>
</comment>
<protein>
    <submittedName>
        <fullName evidence="2">LmbE family protein</fullName>
    </submittedName>
</protein>
<dbReference type="SUPFAM" id="SSF52317">
    <property type="entry name" value="Class I glutamine amidotransferase-like"/>
    <property type="match status" value="1"/>
</dbReference>
<evidence type="ECO:0000313" key="2">
    <source>
        <dbReference type="EMBL" id="PWA04792.1"/>
    </source>
</evidence>
<dbReference type="OrthoDB" id="9759749at2"/>
<dbReference type="SUPFAM" id="SSF102588">
    <property type="entry name" value="LmbE-like"/>
    <property type="match status" value="1"/>
</dbReference>